<gene>
    <name evidence="2" type="ORF">SAMN05660297_02507</name>
</gene>
<dbReference type="Gene3D" id="3.90.550.10">
    <property type="entry name" value="Spore Coat Polysaccharide Biosynthesis Protein SpsA, Chain A"/>
    <property type="match status" value="1"/>
</dbReference>
<sequence length="202" mass="22665">MITCIIMASGFSKRMNREKLTLKIDDIPIVERVIKAVKSSNAKEVLVIYRNREVRKIAEENGVKAIYNPNAEKGQSEAMKLGIRSADSKAKGYMFCVGDQPFLVATTINQLIEAFDKEPQSITLPLYNGKRGNPVIFSVSFRDELLSTIGDQGGREIIKKEENKINSITIDDGNGGIDIDTWQQYEKFFGGDKVDEKKYCSD</sequence>
<evidence type="ECO:0000313" key="2">
    <source>
        <dbReference type="EMBL" id="SET46969.1"/>
    </source>
</evidence>
<protein>
    <submittedName>
        <fullName evidence="2">Molybdenum cofactor cytidylyltransferase</fullName>
    </submittedName>
</protein>
<dbReference type="Pfam" id="PF12804">
    <property type="entry name" value="NTP_transf_3"/>
    <property type="match status" value="1"/>
</dbReference>
<dbReference type="InterPro" id="IPR017696">
    <property type="entry name" value="Mo_hydrolase_YgfJ"/>
</dbReference>
<dbReference type="GO" id="GO:0016779">
    <property type="term" value="F:nucleotidyltransferase activity"/>
    <property type="evidence" value="ECO:0007669"/>
    <property type="project" value="UniProtKB-KW"/>
</dbReference>
<dbReference type="Proteomes" id="UP000199568">
    <property type="component" value="Unassembled WGS sequence"/>
</dbReference>
<dbReference type="InterPro" id="IPR025877">
    <property type="entry name" value="MobA-like_NTP_Trfase"/>
</dbReference>
<proteinExistence type="predicted"/>
<dbReference type="SUPFAM" id="SSF53448">
    <property type="entry name" value="Nucleotide-diphospho-sugar transferases"/>
    <property type="match status" value="1"/>
</dbReference>
<accession>A0A1I0ENG3</accession>
<keyword evidence="3" id="KW-1185">Reference proteome</keyword>
<evidence type="ECO:0000313" key="3">
    <source>
        <dbReference type="Proteomes" id="UP000199568"/>
    </source>
</evidence>
<reference evidence="2 3" key="1">
    <citation type="submission" date="2016-10" db="EMBL/GenBank/DDBJ databases">
        <authorList>
            <person name="de Groot N.N."/>
        </authorList>
    </citation>
    <scope>NUCLEOTIDE SEQUENCE [LARGE SCALE GENOMIC DNA]</scope>
    <source>
        <strain evidence="2 3">DSM 18979</strain>
    </source>
</reference>
<dbReference type="InterPro" id="IPR029044">
    <property type="entry name" value="Nucleotide-diphossugar_trans"/>
</dbReference>
<keyword evidence="2" id="KW-0548">Nucleotidyltransferase</keyword>
<dbReference type="EMBL" id="FOHU01000011">
    <property type="protein sequence ID" value="SET46969.1"/>
    <property type="molecule type" value="Genomic_DNA"/>
</dbReference>
<organism evidence="2 3">
    <name type="scientific">Natronincola peptidivorans</name>
    <dbReference type="NCBI Taxonomy" id="426128"/>
    <lineage>
        <taxon>Bacteria</taxon>
        <taxon>Bacillati</taxon>
        <taxon>Bacillota</taxon>
        <taxon>Clostridia</taxon>
        <taxon>Peptostreptococcales</taxon>
        <taxon>Natronincolaceae</taxon>
        <taxon>Natronincola</taxon>
    </lineage>
</organism>
<dbReference type="NCBIfam" id="TIGR03310">
    <property type="entry name" value="matur_MocA_YgfJ"/>
    <property type="match status" value="1"/>
</dbReference>
<keyword evidence="2" id="KW-0808">Transferase</keyword>
<dbReference type="PANTHER" id="PTHR43777">
    <property type="entry name" value="MOLYBDENUM COFACTOR CYTIDYLYLTRANSFERASE"/>
    <property type="match status" value="1"/>
</dbReference>
<dbReference type="OrthoDB" id="9797742at2"/>
<dbReference type="AlphaFoldDB" id="A0A1I0ENG3"/>
<name>A0A1I0ENG3_9FIRM</name>
<dbReference type="CDD" id="cd04182">
    <property type="entry name" value="GT_2_like_f"/>
    <property type="match status" value="1"/>
</dbReference>
<feature type="domain" description="MobA-like NTP transferase" evidence="1">
    <location>
        <begin position="4"/>
        <end position="161"/>
    </location>
</feature>
<dbReference type="RefSeq" id="WP_090444551.1">
    <property type="nucleotide sequence ID" value="NZ_FOHU01000011.1"/>
</dbReference>
<evidence type="ECO:0000259" key="1">
    <source>
        <dbReference type="Pfam" id="PF12804"/>
    </source>
</evidence>
<dbReference type="PANTHER" id="PTHR43777:SF1">
    <property type="entry name" value="MOLYBDENUM COFACTOR CYTIDYLYLTRANSFERASE"/>
    <property type="match status" value="1"/>
</dbReference>
<dbReference type="STRING" id="426128.SAMN05660297_02507"/>